<dbReference type="SUPFAM" id="SSF53807">
    <property type="entry name" value="Helical backbone' metal receptor"/>
    <property type="match status" value="1"/>
</dbReference>
<dbReference type="CDD" id="cd01138">
    <property type="entry name" value="FeuA"/>
    <property type="match status" value="1"/>
</dbReference>
<proteinExistence type="inferred from homology"/>
<keyword evidence="9" id="KW-1185">Reference proteome</keyword>
<accession>A0A8J2VNI5</accession>
<reference evidence="8" key="2">
    <citation type="submission" date="2020-09" db="EMBL/GenBank/DDBJ databases">
        <authorList>
            <person name="Sun Q."/>
            <person name="Zhou Y."/>
        </authorList>
    </citation>
    <scope>NUCLEOTIDE SEQUENCE</scope>
    <source>
        <strain evidence="8">CGMCC 1.15371</strain>
    </source>
</reference>
<evidence type="ECO:0000256" key="3">
    <source>
        <dbReference type="ARBA" id="ARBA00022448"/>
    </source>
</evidence>
<protein>
    <submittedName>
        <fullName evidence="8">ABC transporter substrate-binding protein</fullName>
    </submittedName>
</protein>
<dbReference type="PANTHER" id="PTHR30532:SF26">
    <property type="entry name" value="IRON(3+)-HYDROXAMATE-BINDING PROTEIN FHUD"/>
    <property type="match status" value="1"/>
</dbReference>
<dbReference type="AlphaFoldDB" id="A0A8J2VNI5"/>
<dbReference type="PANTHER" id="PTHR30532">
    <property type="entry name" value="IRON III DICITRATE-BINDING PERIPLASMIC PROTEIN"/>
    <property type="match status" value="1"/>
</dbReference>
<dbReference type="PROSITE" id="PS51257">
    <property type="entry name" value="PROKAR_LIPOPROTEIN"/>
    <property type="match status" value="1"/>
</dbReference>
<evidence type="ECO:0000256" key="1">
    <source>
        <dbReference type="ARBA" id="ARBA00004196"/>
    </source>
</evidence>
<feature type="domain" description="Fe/B12 periplasmic-binding" evidence="7">
    <location>
        <begin position="66"/>
        <end position="316"/>
    </location>
</feature>
<dbReference type="Gene3D" id="3.40.50.1980">
    <property type="entry name" value="Nitrogenase molybdenum iron protein domain"/>
    <property type="match status" value="2"/>
</dbReference>
<evidence type="ECO:0000256" key="5">
    <source>
        <dbReference type="SAM" id="MobiDB-lite"/>
    </source>
</evidence>
<dbReference type="GO" id="GO:0030288">
    <property type="term" value="C:outer membrane-bounded periplasmic space"/>
    <property type="evidence" value="ECO:0007669"/>
    <property type="project" value="TreeGrafter"/>
</dbReference>
<dbReference type="EMBL" id="BMIR01000003">
    <property type="protein sequence ID" value="GGE32698.1"/>
    <property type="molecule type" value="Genomic_DNA"/>
</dbReference>
<feature type="chain" id="PRO_5035199983" evidence="6">
    <location>
        <begin position="24"/>
        <end position="316"/>
    </location>
</feature>
<evidence type="ECO:0000313" key="8">
    <source>
        <dbReference type="EMBL" id="GGE32698.1"/>
    </source>
</evidence>
<evidence type="ECO:0000256" key="4">
    <source>
        <dbReference type="ARBA" id="ARBA00022729"/>
    </source>
</evidence>
<feature type="compositionally biased region" description="Basic and acidic residues" evidence="5">
    <location>
        <begin position="23"/>
        <end position="35"/>
    </location>
</feature>
<comment type="subcellular location">
    <subcellularLocation>
        <location evidence="1">Cell envelope</location>
    </subcellularLocation>
</comment>
<dbReference type="RefSeq" id="WP_188689838.1">
    <property type="nucleotide sequence ID" value="NZ_BMIR01000003.1"/>
</dbReference>
<gene>
    <name evidence="8" type="primary">fhuD</name>
    <name evidence="8" type="ORF">GCM10011391_09210</name>
</gene>
<name>A0A8J2VNI5_9BACL</name>
<dbReference type="GO" id="GO:1901678">
    <property type="term" value="P:iron coordination entity transport"/>
    <property type="evidence" value="ECO:0007669"/>
    <property type="project" value="UniProtKB-ARBA"/>
</dbReference>
<keyword evidence="4 6" id="KW-0732">Signal</keyword>
<comment type="caution">
    <text evidence="8">The sequence shown here is derived from an EMBL/GenBank/DDBJ whole genome shotgun (WGS) entry which is preliminary data.</text>
</comment>
<dbReference type="Pfam" id="PF01497">
    <property type="entry name" value="Peripla_BP_2"/>
    <property type="match status" value="1"/>
</dbReference>
<evidence type="ECO:0000256" key="6">
    <source>
        <dbReference type="SAM" id="SignalP"/>
    </source>
</evidence>
<feature type="signal peptide" evidence="6">
    <location>
        <begin position="1"/>
        <end position="23"/>
    </location>
</feature>
<comment type="similarity">
    <text evidence="2">Belongs to the bacterial solute-binding protein 8 family.</text>
</comment>
<feature type="region of interest" description="Disordered" evidence="5">
    <location>
        <begin position="23"/>
        <end position="47"/>
    </location>
</feature>
<dbReference type="Proteomes" id="UP000628775">
    <property type="component" value="Unassembled WGS sequence"/>
</dbReference>
<sequence length="316" mass="35097">MTKKLIPLLLLLVLILSACGAKSSEDSSGKAKADTKSSTTASSGKEKMVTYQSENGPVKVPAHPKRVVVLDLSAGEVMKLGVPIVGVDTYAMHNPNYKPYLKGVEEVSADDLEKIAALKPDLIIGYSNTKNLDRLKKLAPTVTYTYGKLDYLQLFKEIGKLVNKEKQAKEWIASYHKRAGALAQKIKAKIGNDATVSVVETSAKQFYVFGDNWGRGTEILYQEMHLNMPQLVKDKALKPGYYQISQEVLPKYFGDYVILSVEPGSDTSFEKTDTYKNIPAVKNHHVYKVNTSAFSFNDPISLDYQLKVFQKDFLGK</sequence>
<evidence type="ECO:0000313" key="9">
    <source>
        <dbReference type="Proteomes" id="UP000628775"/>
    </source>
</evidence>
<dbReference type="InterPro" id="IPR051313">
    <property type="entry name" value="Bact_iron-sidero_bind"/>
</dbReference>
<reference evidence="8" key="1">
    <citation type="journal article" date="2014" name="Int. J. Syst. Evol. Microbiol.">
        <title>Complete genome sequence of Corynebacterium casei LMG S-19264T (=DSM 44701T), isolated from a smear-ripened cheese.</title>
        <authorList>
            <consortium name="US DOE Joint Genome Institute (JGI-PGF)"/>
            <person name="Walter F."/>
            <person name="Albersmeier A."/>
            <person name="Kalinowski J."/>
            <person name="Ruckert C."/>
        </authorList>
    </citation>
    <scope>NUCLEOTIDE SEQUENCE</scope>
    <source>
        <strain evidence="8">CGMCC 1.15371</strain>
    </source>
</reference>
<keyword evidence="3" id="KW-0813">Transport</keyword>
<evidence type="ECO:0000259" key="7">
    <source>
        <dbReference type="PROSITE" id="PS50983"/>
    </source>
</evidence>
<dbReference type="InterPro" id="IPR002491">
    <property type="entry name" value="ABC_transptr_periplasmic_BD"/>
</dbReference>
<organism evidence="8 9">
    <name type="scientific">Pullulanibacillus camelliae</name>
    <dbReference type="NCBI Taxonomy" id="1707096"/>
    <lineage>
        <taxon>Bacteria</taxon>
        <taxon>Bacillati</taxon>
        <taxon>Bacillota</taxon>
        <taxon>Bacilli</taxon>
        <taxon>Bacillales</taxon>
        <taxon>Sporolactobacillaceae</taxon>
        <taxon>Pullulanibacillus</taxon>
    </lineage>
</organism>
<dbReference type="PROSITE" id="PS50983">
    <property type="entry name" value="FE_B12_PBP"/>
    <property type="match status" value="1"/>
</dbReference>
<evidence type="ECO:0000256" key="2">
    <source>
        <dbReference type="ARBA" id="ARBA00008814"/>
    </source>
</evidence>